<evidence type="ECO:0000313" key="3">
    <source>
        <dbReference type="Proteomes" id="UP000006281"/>
    </source>
</evidence>
<gene>
    <name evidence="2" type="ordered locus">BN6_59030</name>
</gene>
<dbReference type="STRING" id="1179773.BN6_59030"/>
<protein>
    <recommendedName>
        <fullName evidence="4">Cellulose-binding protein</fullName>
    </recommendedName>
</protein>
<dbReference type="EMBL" id="HE804045">
    <property type="protein sequence ID" value="CCH33160.1"/>
    <property type="molecule type" value="Genomic_DNA"/>
</dbReference>
<dbReference type="HOGENOM" id="CLU_045084_0_0_11"/>
<sequence length="315" mass="35017">MLEPRGDEEATMTIHSGQPDELVPLAIGFDASLWGFRRDQVRHYVHDAEFELRTTAADRDAALVQAERLRRHLEAARAENRRLRTRVDRMCRRPLSVDAAGDLARRVVELAHEEADQITTQARAAAEQSWAQAAAAGGRLARRHQWLLGELDARRRAMEREHRELVENTVAHLTSVTLHAERRRRELDECARQQRDRIEADFTAAMSVRRAEALRRVADQESATAVLAAERDAVAAAKAAEVVRRAIGQRDAAMAQAARAVREAAEQVSALRTYRDRVLAELRAVQDVLSAAAAVAGPVAPRPRTPADTARALPS</sequence>
<keyword evidence="1" id="KW-0175">Coiled coil</keyword>
<organism evidence="2 3">
    <name type="scientific">Saccharothrix espanaensis (strain ATCC 51144 / DSM 44229 / JCM 9112 / NBRC 15066 / NRRL 15764)</name>
    <dbReference type="NCBI Taxonomy" id="1179773"/>
    <lineage>
        <taxon>Bacteria</taxon>
        <taxon>Bacillati</taxon>
        <taxon>Actinomycetota</taxon>
        <taxon>Actinomycetes</taxon>
        <taxon>Pseudonocardiales</taxon>
        <taxon>Pseudonocardiaceae</taxon>
        <taxon>Saccharothrix</taxon>
    </lineage>
</organism>
<feature type="coiled-coil region" evidence="1">
    <location>
        <begin position="59"/>
        <end position="93"/>
    </location>
</feature>
<dbReference type="AlphaFoldDB" id="K0JYY7"/>
<dbReference type="eggNOG" id="COG1196">
    <property type="taxonomic scope" value="Bacteria"/>
</dbReference>
<dbReference type="PATRIC" id="fig|1179773.3.peg.5941"/>
<evidence type="ECO:0000313" key="2">
    <source>
        <dbReference type="EMBL" id="CCH33160.1"/>
    </source>
</evidence>
<reference evidence="2 3" key="1">
    <citation type="journal article" date="2012" name="BMC Genomics">
        <title>Complete genome sequence of Saccharothrix espanaensis DSM 44229T and comparison to the other completely sequenced Pseudonocardiaceae.</title>
        <authorList>
            <person name="Strobel T."/>
            <person name="Al-Dilaimi A."/>
            <person name="Blom J."/>
            <person name="Gessner A."/>
            <person name="Kalinowski J."/>
            <person name="Luzhetska M."/>
            <person name="Puhler A."/>
            <person name="Szczepanowski R."/>
            <person name="Bechthold A."/>
            <person name="Ruckert C."/>
        </authorList>
    </citation>
    <scope>NUCLEOTIDE SEQUENCE [LARGE SCALE GENOMIC DNA]</scope>
    <source>
        <strain evidence="3">ATCC 51144 / DSM 44229 / JCM 9112 / NBRC 15066 / NRRL 15764</strain>
    </source>
</reference>
<evidence type="ECO:0000256" key="1">
    <source>
        <dbReference type="SAM" id="Coils"/>
    </source>
</evidence>
<keyword evidence="3" id="KW-1185">Reference proteome</keyword>
<dbReference type="KEGG" id="sesp:BN6_59030"/>
<accession>K0JYY7</accession>
<dbReference type="Proteomes" id="UP000006281">
    <property type="component" value="Chromosome"/>
</dbReference>
<name>K0JYY7_SACES</name>
<dbReference type="BioCyc" id="SESP1179773:BN6_RS42565-MONOMER"/>
<proteinExistence type="predicted"/>
<evidence type="ECO:0008006" key="4">
    <source>
        <dbReference type="Google" id="ProtNLM"/>
    </source>
</evidence>